<organism evidence="2 3">
    <name type="scientific">Methanosalsum natronophilum</name>
    <dbReference type="NCBI Taxonomy" id="768733"/>
    <lineage>
        <taxon>Archaea</taxon>
        <taxon>Methanobacteriati</taxon>
        <taxon>Methanobacteriota</taxon>
        <taxon>Stenosarchaea group</taxon>
        <taxon>Methanomicrobia</taxon>
        <taxon>Methanosarcinales</taxon>
        <taxon>Methanosarcinaceae</taxon>
        <taxon>Methanosalsum</taxon>
    </lineage>
</organism>
<dbReference type="Pfam" id="PF01998">
    <property type="entry name" value="DUF131"/>
    <property type="match status" value="1"/>
</dbReference>
<dbReference type="AlphaFoldDB" id="A0A3R7VU02"/>
<evidence type="ECO:0000313" key="3">
    <source>
        <dbReference type="Proteomes" id="UP000284763"/>
    </source>
</evidence>
<dbReference type="NCBIfam" id="TIGR00304">
    <property type="entry name" value="TIGR00304 family membrane protein"/>
    <property type="match status" value="1"/>
</dbReference>
<dbReference type="InterPro" id="IPR002849">
    <property type="entry name" value="DUF131"/>
</dbReference>
<keyword evidence="1" id="KW-1133">Transmembrane helix</keyword>
<proteinExistence type="predicted"/>
<protein>
    <submittedName>
        <fullName evidence="2">TIGR00304 family protein</fullName>
    </submittedName>
</protein>
<dbReference type="Proteomes" id="UP000284763">
    <property type="component" value="Unassembled WGS sequence"/>
</dbReference>
<feature type="transmembrane region" description="Helical" evidence="1">
    <location>
        <begin position="6"/>
        <end position="29"/>
    </location>
</feature>
<dbReference type="EMBL" id="QZAB01000185">
    <property type="protein sequence ID" value="RQD88789.1"/>
    <property type="molecule type" value="Genomic_DNA"/>
</dbReference>
<keyword evidence="1" id="KW-0812">Transmembrane</keyword>
<comment type="caution">
    <text evidence="2">The sequence shown here is derived from an EMBL/GenBank/DDBJ whole genome shotgun (WGS) entry which is preliminary data.</text>
</comment>
<gene>
    <name evidence="2" type="ORF">D5R95_02750</name>
</gene>
<evidence type="ECO:0000256" key="1">
    <source>
        <dbReference type="SAM" id="Phobius"/>
    </source>
</evidence>
<feature type="transmembrane region" description="Helical" evidence="1">
    <location>
        <begin position="92"/>
        <end position="110"/>
    </location>
</feature>
<accession>A0A3R7VU02</accession>
<sequence length="111" mass="12165">MSMGMGNSIIIAGTVLIVMGILLLFISIVRRSGDDPSKKYSNNYNYHSHYTPNSENVDHDDNNRHSNVRGGGVVMIGPIPIIFGSDNQSAKVMMILAIILMLIALAIMYLI</sequence>
<evidence type="ECO:0000313" key="2">
    <source>
        <dbReference type="EMBL" id="RQD88789.1"/>
    </source>
</evidence>
<name>A0A3R7VU02_9EURY</name>
<reference evidence="2 3" key="1">
    <citation type="submission" date="2018-08" db="EMBL/GenBank/DDBJ databases">
        <title>The metabolism and importance of syntrophic acetate oxidation coupled to methane or sulfide production in haloalkaline environments.</title>
        <authorList>
            <person name="Timmers P.H.A."/>
            <person name="Vavourakis C.D."/>
            <person name="Sorokin D.Y."/>
            <person name="Sinninghe Damste J.S."/>
            <person name="Muyzer G."/>
            <person name="Stams A.J.M."/>
            <person name="Plugge C.M."/>
        </authorList>
    </citation>
    <scope>NUCLEOTIDE SEQUENCE [LARGE SCALE GENOMIC DNA]</scope>
    <source>
        <strain evidence="2">MSAO_Arc3</strain>
    </source>
</reference>
<keyword evidence="1" id="KW-0472">Membrane</keyword>